<dbReference type="EMBL" id="AAMS01000003">
    <property type="protein sequence ID" value="EAQ07308.1"/>
    <property type="molecule type" value="Genomic_DNA"/>
</dbReference>
<reference evidence="2 3" key="1">
    <citation type="submission" date="2006-01" db="EMBL/GenBank/DDBJ databases">
        <authorList>
            <person name="Hagstrom A."/>
            <person name="Ferriera S."/>
            <person name="Johnson J."/>
            <person name="Kravitz S."/>
            <person name="Halpern A."/>
            <person name="Remington K."/>
            <person name="Beeson K."/>
            <person name="Tran B."/>
            <person name="Rogers Y.-H."/>
            <person name="Friedman R."/>
            <person name="Venter J.C."/>
        </authorList>
    </citation>
    <scope>NUCLEOTIDE SEQUENCE [LARGE SCALE GENOMIC DNA]</scope>
    <source>
        <strain evidence="2 3">SKA53</strain>
    </source>
</reference>
<organism evidence="2 3">
    <name type="scientific">Yoonia vestfoldensis SKA53</name>
    <dbReference type="NCBI Taxonomy" id="314232"/>
    <lineage>
        <taxon>Bacteria</taxon>
        <taxon>Pseudomonadati</taxon>
        <taxon>Pseudomonadota</taxon>
        <taxon>Alphaproteobacteria</taxon>
        <taxon>Rhodobacterales</taxon>
        <taxon>Paracoccaceae</taxon>
        <taxon>Yoonia</taxon>
    </lineage>
</organism>
<protein>
    <submittedName>
        <fullName evidence="2">Uncharacterized protein</fullName>
    </submittedName>
</protein>
<sequence>MTDLSHSATPDCPDQGQTFTPVSTPVSGAYPESFRHFQILCDQPQRGKRADGIDQNRLAVALDLGGDPVMTLFIEFNPFG</sequence>
<dbReference type="Proteomes" id="UP000004507">
    <property type="component" value="Unassembled WGS sequence"/>
</dbReference>
<accession>A3V4A1</accession>
<keyword evidence="3" id="KW-1185">Reference proteome</keyword>
<feature type="region of interest" description="Disordered" evidence="1">
    <location>
        <begin position="1"/>
        <end position="26"/>
    </location>
</feature>
<proteinExistence type="predicted"/>
<dbReference type="AlphaFoldDB" id="A3V4A1"/>
<dbReference type="STRING" id="314232.SKA53_02891"/>
<comment type="caution">
    <text evidence="2">The sequence shown here is derived from an EMBL/GenBank/DDBJ whole genome shotgun (WGS) entry which is preliminary data.</text>
</comment>
<gene>
    <name evidence="2" type="ORF">SKA53_02891</name>
</gene>
<dbReference type="HOGENOM" id="CLU_2585488_0_0_5"/>
<evidence type="ECO:0000313" key="2">
    <source>
        <dbReference type="EMBL" id="EAQ07308.1"/>
    </source>
</evidence>
<name>A3V4A1_9RHOB</name>
<evidence type="ECO:0000313" key="3">
    <source>
        <dbReference type="Proteomes" id="UP000004507"/>
    </source>
</evidence>
<feature type="compositionally biased region" description="Polar residues" evidence="1">
    <location>
        <begin position="15"/>
        <end position="26"/>
    </location>
</feature>
<evidence type="ECO:0000256" key="1">
    <source>
        <dbReference type="SAM" id="MobiDB-lite"/>
    </source>
</evidence>